<proteinExistence type="predicted"/>
<feature type="compositionally biased region" description="Pro residues" evidence="1">
    <location>
        <begin position="267"/>
        <end position="276"/>
    </location>
</feature>
<dbReference type="EMBL" id="JAQNDO010000001">
    <property type="protein sequence ID" value="MDC0746241.1"/>
    <property type="molecule type" value="Genomic_DNA"/>
</dbReference>
<feature type="compositionally biased region" description="Low complexity" evidence="1">
    <location>
        <begin position="234"/>
        <end position="266"/>
    </location>
</feature>
<dbReference type="InterPro" id="IPR011044">
    <property type="entry name" value="Quino_amine_DH_bsu"/>
</dbReference>
<dbReference type="InterPro" id="IPR015943">
    <property type="entry name" value="WD40/YVTN_repeat-like_dom_sf"/>
</dbReference>
<sequence length="617" mass="64054">MRPFRALVSQNVEFYVSEQGNIRGPVRLEAVRREIGGGAMKNPLFRMEGCKRFLPGSAWDPLSDLFPAPSPPDRPEGSVAEALPRDLAKLEPQARDKLLWFVEDTDGVMGPVTGAFVVRGLMTGRIPISSGVSLVSVPGWIRGTAVFPAALEGATAIRKRPLSTFTCPYCLEPVMVGSTNCLMCGEFVGIAQPRLGLGRVVGLVVLGLVLVLAPLLGGALSVRGEGRGAGVEIPSANAAPSPGRSAAPASSASATTSAGSTPADPQANPPAEPAPAAPKRLEGKVAAKIDVAADAETAILLPQGHVAVARRVALDVVDPRSGVVMTSSREAQSARVIERVGGALYALGQTRIGALEPDTLRVLRWIEPRTQLLPGAAAASAGLAIFPSAVDRSVLVVGTEHHVEIARFRFGGAIPSAVALDAEGTWAVAAVADPRPRAYPDAIEVFAPRTPPSAQLVRHLSLVDPVSAVAVKSGFAFAALGSSRIARVPLEGKGLLAAPDLSRDTCTDPVFVRAAPRTLVVGCRVGRALSLHAPATLAQDTRLELGSPVTALEISPSGDQALVATGAPSPGVYVVDLATGEPIRVDVTDEVTNVRFGKDAGSATAFSARARRVWVLR</sequence>
<evidence type="ECO:0000256" key="1">
    <source>
        <dbReference type="SAM" id="MobiDB-lite"/>
    </source>
</evidence>
<name>A0ABT5EWQ6_9BACT</name>
<evidence type="ECO:0000256" key="2">
    <source>
        <dbReference type="SAM" id="Phobius"/>
    </source>
</evidence>
<feature type="transmembrane region" description="Helical" evidence="2">
    <location>
        <begin position="200"/>
        <end position="220"/>
    </location>
</feature>
<keyword evidence="2" id="KW-0472">Membrane</keyword>
<evidence type="ECO:0000313" key="3">
    <source>
        <dbReference type="EMBL" id="MDC0746241.1"/>
    </source>
</evidence>
<reference evidence="3 4" key="1">
    <citation type="submission" date="2022-11" db="EMBL/GenBank/DDBJ databases">
        <title>Minimal conservation of predation-associated metabolite biosynthetic gene clusters underscores biosynthetic potential of Myxococcota including descriptions for ten novel species: Archangium lansinium sp. nov., Myxococcus landrumus sp. nov., Nannocystis bai.</title>
        <authorList>
            <person name="Ahearne A."/>
            <person name="Stevens C."/>
            <person name="Dowd S."/>
        </authorList>
    </citation>
    <scope>NUCLEOTIDE SEQUENCE [LARGE SCALE GENOMIC DNA]</scope>
    <source>
        <strain evidence="3 4">RJM3</strain>
    </source>
</reference>
<comment type="caution">
    <text evidence="3">The sequence shown here is derived from an EMBL/GenBank/DDBJ whole genome shotgun (WGS) entry which is preliminary data.</text>
</comment>
<keyword evidence="2" id="KW-1133">Transmembrane helix</keyword>
<dbReference type="SUPFAM" id="SSF50969">
    <property type="entry name" value="YVTN repeat-like/Quinoprotein amine dehydrogenase"/>
    <property type="match status" value="1"/>
</dbReference>
<dbReference type="Proteomes" id="UP001221411">
    <property type="component" value="Unassembled WGS sequence"/>
</dbReference>
<protein>
    <recommendedName>
        <fullName evidence="5">GYF domain-containing protein</fullName>
    </recommendedName>
</protein>
<keyword evidence="2" id="KW-0812">Transmembrane</keyword>
<keyword evidence="4" id="KW-1185">Reference proteome</keyword>
<dbReference type="Gene3D" id="2.130.10.10">
    <property type="entry name" value="YVTN repeat-like/Quinoprotein amine dehydrogenase"/>
    <property type="match status" value="1"/>
</dbReference>
<organism evidence="3 4">
    <name type="scientific">Polyangium mundeleinium</name>
    <dbReference type="NCBI Taxonomy" id="2995306"/>
    <lineage>
        <taxon>Bacteria</taxon>
        <taxon>Pseudomonadati</taxon>
        <taxon>Myxococcota</taxon>
        <taxon>Polyangia</taxon>
        <taxon>Polyangiales</taxon>
        <taxon>Polyangiaceae</taxon>
        <taxon>Polyangium</taxon>
    </lineage>
</organism>
<gene>
    <name evidence="3" type="ORF">POL67_33240</name>
</gene>
<evidence type="ECO:0000313" key="4">
    <source>
        <dbReference type="Proteomes" id="UP001221411"/>
    </source>
</evidence>
<accession>A0ABT5EWQ6</accession>
<dbReference type="RefSeq" id="WP_271924557.1">
    <property type="nucleotide sequence ID" value="NZ_JAQNDO010000001.1"/>
</dbReference>
<evidence type="ECO:0008006" key="5">
    <source>
        <dbReference type="Google" id="ProtNLM"/>
    </source>
</evidence>
<feature type="region of interest" description="Disordered" evidence="1">
    <location>
        <begin position="233"/>
        <end position="277"/>
    </location>
</feature>